<dbReference type="PROSITE" id="PS51733">
    <property type="entry name" value="BPL_LPL_CATALYTIC"/>
    <property type="match status" value="1"/>
</dbReference>
<dbReference type="Gene3D" id="3.30.930.10">
    <property type="entry name" value="Bira Bifunctional Protein, Domain 2"/>
    <property type="match status" value="1"/>
</dbReference>
<dbReference type="AlphaFoldDB" id="A0A644TG37"/>
<keyword evidence="2" id="KW-0808">Transferase</keyword>
<dbReference type="InterPro" id="IPR045864">
    <property type="entry name" value="aa-tRNA-synth_II/BPL/LPL"/>
</dbReference>
<dbReference type="InterPro" id="IPR004143">
    <property type="entry name" value="BPL_LPL_catalytic"/>
</dbReference>
<dbReference type="InterPro" id="IPR050664">
    <property type="entry name" value="Octanoyltrans_LipM/LipL"/>
</dbReference>
<dbReference type="PANTHER" id="PTHR43679:SF2">
    <property type="entry name" value="OCTANOYL-[GCVH]:PROTEIN N-OCTANOYLTRANSFERASE"/>
    <property type="match status" value="1"/>
</dbReference>
<evidence type="ECO:0000259" key="1">
    <source>
        <dbReference type="PROSITE" id="PS51733"/>
    </source>
</evidence>
<evidence type="ECO:0000313" key="2">
    <source>
        <dbReference type="EMBL" id="MPL65814.1"/>
    </source>
</evidence>
<reference evidence="2" key="1">
    <citation type="submission" date="2019-08" db="EMBL/GenBank/DDBJ databases">
        <authorList>
            <person name="Kucharzyk K."/>
            <person name="Murdoch R.W."/>
            <person name="Higgins S."/>
            <person name="Loffler F."/>
        </authorList>
    </citation>
    <scope>NUCLEOTIDE SEQUENCE</scope>
</reference>
<name>A0A644TG37_9ZZZZ</name>
<gene>
    <name evidence="2" type="primary">lipM_3</name>
    <name evidence="2" type="ORF">SDC9_11478</name>
</gene>
<organism evidence="2">
    <name type="scientific">bioreactor metagenome</name>
    <dbReference type="NCBI Taxonomy" id="1076179"/>
    <lineage>
        <taxon>unclassified sequences</taxon>
        <taxon>metagenomes</taxon>
        <taxon>ecological metagenomes</taxon>
    </lineage>
</organism>
<dbReference type="Pfam" id="PF21948">
    <property type="entry name" value="LplA-B_cat"/>
    <property type="match status" value="1"/>
</dbReference>
<dbReference type="CDD" id="cd16443">
    <property type="entry name" value="LplA"/>
    <property type="match status" value="1"/>
</dbReference>
<dbReference type="PANTHER" id="PTHR43679">
    <property type="entry name" value="OCTANOYLTRANSFERASE LIPM-RELATED"/>
    <property type="match status" value="1"/>
</dbReference>
<accession>A0A644TG37</accession>
<feature type="domain" description="BPL/LPL catalytic" evidence="1">
    <location>
        <begin position="31"/>
        <end position="245"/>
    </location>
</feature>
<proteinExistence type="predicted"/>
<comment type="caution">
    <text evidence="2">The sequence shown here is derived from an EMBL/GenBank/DDBJ whole genome shotgun (WGS) entry which is preliminary data.</text>
</comment>
<protein>
    <submittedName>
        <fullName evidence="2">Octanoyltransferase LipM</fullName>
        <ecNumber evidence="2">2.3.1.181</ecNumber>
    </submittedName>
</protein>
<sequence>MNKWRLINSGMNTAAYNMAIDEAMLKAHAAGEVPPTLRFYGWRPAAVSLGYFQSSAAEIDLEACRSNEVDVVRRLTGGRAVLHDMELTYSLVAAENNSLIPPTITASYRYFSQGLIAGLKHLGVEAQMSVPQAAYGQRKHRHASAACFDASSHYEITFAGRKLVGSAQVRKEGVILQHGSILLAFRPATLVSLLNLPSADKRNELSDMLAKRVTSVSEILGRTVEWKEVYQAMAVSFGPALGVDLVSGELTAGEQSAANELITAKYSQDCWNQLR</sequence>
<dbReference type="GO" id="GO:0033819">
    <property type="term" value="F:lipoyl(octanoyl) transferase activity"/>
    <property type="evidence" value="ECO:0007669"/>
    <property type="project" value="UniProtKB-EC"/>
</dbReference>
<keyword evidence="2" id="KW-0012">Acyltransferase</keyword>
<dbReference type="EMBL" id="VSSQ01000029">
    <property type="protein sequence ID" value="MPL65814.1"/>
    <property type="molecule type" value="Genomic_DNA"/>
</dbReference>
<dbReference type="SUPFAM" id="SSF55681">
    <property type="entry name" value="Class II aaRS and biotin synthetases"/>
    <property type="match status" value="1"/>
</dbReference>
<dbReference type="EC" id="2.3.1.181" evidence="2"/>